<feature type="coiled-coil region" evidence="1">
    <location>
        <begin position="319"/>
        <end position="346"/>
    </location>
</feature>
<protein>
    <submittedName>
        <fullName evidence="3">Putative isoniazid inductible gene protein iniA</fullName>
    </submittedName>
</protein>
<dbReference type="SUPFAM" id="SSF52540">
    <property type="entry name" value="P-loop containing nucleoside triphosphate hydrolases"/>
    <property type="match status" value="1"/>
</dbReference>
<reference evidence="3 4" key="1">
    <citation type="journal article" date="2012" name="J. Bacteriol.">
        <title>Complete genome sequence of Nocardia brasiliensis HUJEG-1.</title>
        <authorList>
            <person name="Vera-Cabrera L."/>
            <person name="Ortiz-Lopez R."/>
            <person name="Elizondo-Gonzalez R."/>
            <person name="Perez-Maya A.A."/>
            <person name="Ocampo-Candiani J."/>
        </authorList>
    </citation>
    <scope>NUCLEOTIDE SEQUENCE [LARGE SCALE GENOMIC DNA]</scope>
    <source>
        <strain evidence="4">ATCC 700358</strain>
    </source>
</reference>
<dbReference type="Gene3D" id="3.40.50.300">
    <property type="entry name" value="P-loop containing nucleotide triphosphate hydrolases"/>
    <property type="match status" value="1"/>
</dbReference>
<dbReference type="EMBL" id="CP003876">
    <property type="protein sequence ID" value="AFU06009.1"/>
    <property type="molecule type" value="Genomic_DNA"/>
</dbReference>
<dbReference type="InterPro" id="IPR045063">
    <property type="entry name" value="Dynamin_N"/>
</dbReference>
<sequence>MGTPTPNATPPAVPLLAVLGETIAAARAAGRTDLVGTLEVAADRVRDPRRRIIVAGQLDQGKSRFVNALLNLDICPVGDDVTTTFTTVLAHGPAPRAELVLAAPGGDAGGPETRVAVPIDEIGGLAARSPLAHGRRILRLELEVPNPLLADGIVLVDTPGVGGHGSSYAASVLGMVPAADAVLVLSDASTELTEPELAFLRQVRELCPTVALLVTKTDLYPHWRQVYQADRGHLARAGVDVPMIAVSSLLRSHALRLQDQQLGLESGFGPLYQFLREQVVARDQLATRAAVARDIRSAAEHLALALGSELVAVRDPARGAAAVRELQAARNSAQELQRRTAAWQQTLADGITDLAGDVDHDLRDRLRGIARTTEEWIDEHDPGRHWDRIAEHLTGTIDTAIGDNLLWTHARALQLAKRVAEHFTELGTVELPEVRSDAAEGTPASAGTLADLEPDIGFGSKLLVGMRGSYGGVLMVGLASTFAGLALLNPISIGAGLVVGGKAFRDDKQARLGRRRNEAKVAVRRFVDDVAFQTGKESKDRLHRIHRALRDHYAGIADRSLRSIDDSLRAAQEAATMANARRAERCTVLERQLRVVAELNRYAEAMQAALPGAPVGTVAS</sequence>
<dbReference type="Proteomes" id="UP000006304">
    <property type="component" value="Chromosome"/>
</dbReference>
<dbReference type="InterPro" id="IPR027417">
    <property type="entry name" value="P-loop_NTPase"/>
</dbReference>
<dbReference type="RefSeq" id="WP_014988856.1">
    <property type="nucleotide sequence ID" value="NC_018681.1"/>
</dbReference>
<gene>
    <name evidence="3" type="ORF">O3I_040320</name>
</gene>
<proteinExistence type="predicted"/>
<dbReference type="PANTHER" id="PTHR43681:SF1">
    <property type="entry name" value="SARCALUMENIN"/>
    <property type="match status" value="1"/>
</dbReference>
<accession>K0F8F5</accession>
<dbReference type="KEGG" id="nbr:O3I_040320"/>
<organism evidence="3 4">
    <name type="scientific">Nocardia brasiliensis (strain ATCC 700358 / HUJEG-1)</name>
    <dbReference type="NCBI Taxonomy" id="1133849"/>
    <lineage>
        <taxon>Bacteria</taxon>
        <taxon>Bacillati</taxon>
        <taxon>Actinomycetota</taxon>
        <taxon>Actinomycetes</taxon>
        <taxon>Mycobacteriales</taxon>
        <taxon>Nocardiaceae</taxon>
        <taxon>Nocardia</taxon>
    </lineage>
</organism>
<name>K0F8F5_NOCB7</name>
<evidence type="ECO:0000313" key="3">
    <source>
        <dbReference type="EMBL" id="AFU06009.1"/>
    </source>
</evidence>
<dbReference type="HOGENOM" id="CLU_019977_0_0_11"/>
<evidence type="ECO:0000313" key="4">
    <source>
        <dbReference type="Proteomes" id="UP000006304"/>
    </source>
</evidence>
<keyword evidence="1" id="KW-0175">Coiled coil</keyword>
<evidence type="ECO:0000256" key="1">
    <source>
        <dbReference type="SAM" id="Coils"/>
    </source>
</evidence>
<dbReference type="PANTHER" id="PTHR43681">
    <property type="entry name" value="TRANSMEMBRANE GTPASE FZO"/>
    <property type="match status" value="1"/>
</dbReference>
<dbReference type="eggNOG" id="COG0699">
    <property type="taxonomic scope" value="Bacteria"/>
</dbReference>
<feature type="domain" description="Dynamin N-terminal" evidence="2">
    <location>
        <begin position="52"/>
        <end position="202"/>
    </location>
</feature>
<dbReference type="InterPro" id="IPR051943">
    <property type="entry name" value="TRAFAC_Dynamin-like_GTPase"/>
</dbReference>
<dbReference type="STRING" id="1133849.O3I_040320"/>
<evidence type="ECO:0000259" key="2">
    <source>
        <dbReference type="Pfam" id="PF00350"/>
    </source>
</evidence>
<dbReference type="Pfam" id="PF00350">
    <property type="entry name" value="Dynamin_N"/>
    <property type="match status" value="1"/>
</dbReference>
<dbReference type="AlphaFoldDB" id="K0F8F5"/>
<keyword evidence="4" id="KW-1185">Reference proteome</keyword>